<organism evidence="2 3">
    <name type="scientific">Streptomyces liangshanensis</name>
    <dbReference type="NCBI Taxonomy" id="2717324"/>
    <lineage>
        <taxon>Bacteria</taxon>
        <taxon>Bacillati</taxon>
        <taxon>Actinomycetota</taxon>
        <taxon>Actinomycetes</taxon>
        <taxon>Kitasatosporales</taxon>
        <taxon>Streptomycetaceae</taxon>
        <taxon>Streptomyces</taxon>
    </lineage>
</organism>
<name>A0A6G9H8Q1_9ACTN</name>
<reference evidence="2 3" key="1">
    <citation type="submission" date="2020-03" db="EMBL/GenBank/DDBJ databases">
        <title>A novel species.</title>
        <authorList>
            <person name="Gao J."/>
        </authorList>
    </citation>
    <scope>NUCLEOTIDE SEQUENCE [LARGE SCALE GENOMIC DNA]</scope>
    <source>
        <strain evidence="2 3">QMT-12</strain>
    </source>
</reference>
<dbReference type="RefSeq" id="WP_167036131.1">
    <property type="nucleotide sequence ID" value="NZ_CP050177.1"/>
</dbReference>
<dbReference type="InterPro" id="IPR002645">
    <property type="entry name" value="STAS_dom"/>
</dbReference>
<dbReference type="AlphaFoldDB" id="A0A6G9H8Q1"/>
<dbReference type="Pfam" id="PF13466">
    <property type="entry name" value="STAS_2"/>
    <property type="match status" value="1"/>
</dbReference>
<dbReference type="EMBL" id="CP050177">
    <property type="protein sequence ID" value="QIQ06676.1"/>
    <property type="molecule type" value="Genomic_DNA"/>
</dbReference>
<sequence>MGVTVRQEGGSAVLTVSGELDLDSVGSLTTALAESGGSVTGAVVVDLSAVGFADSTTVNVLLQARAALGPRLRLARPSAFVRRLFAVIGLETALPLYETVEAALGADAGEREAR</sequence>
<dbReference type="Proteomes" id="UP000501179">
    <property type="component" value="Chromosome"/>
</dbReference>
<dbReference type="InterPro" id="IPR058548">
    <property type="entry name" value="MlaB-like_STAS"/>
</dbReference>
<dbReference type="GO" id="GO:0043856">
    <property type="term" value="F:anti-sigma factor antagonist activity"/>
    <property type="evidence" value="ECO:0007669"/>
    <property type="project" value="TreeGrafter"/>
</dbReference>
<evidence type="ECO:0000259" key="1">
    <source>
        <dbReference type="PROSITE" id="PS50801"/>
    </source>
</evidence>
<evidence type="ECO:0000313" key="3">
    <source>
        <dbReference type="Proteomes" id="UP000501179"/>
    </source>
</evidence>
<dbReference type="PANTHER" id="PTHR33495">
    <property type="entry name" value="ANTI-SIGMA FACTOR ANTAGONIST TM_1081-RELATED-RELATED"/>
    <property type="match status" value="1"/>
</dbReference>
<dbReference type="CDD" id="cd07043">
    <property type="entry name" value="STAS_anti-anti-sigma_factors"/>
    <property type="match status" value="1"/>
</dbReference>
<proteinExistence type="predicted"/>
<accession>A0A6G9H8Q1</accession>
<dbReference type="PANTHER" id="PTHR33495:SF2">
    <property type="entry name" value="ANTI-SIGMA FACTOR ANTAGONIST TM_1081-RELATED"/>
    <property type="match status" value="1"/>
</dbReference>
<dbReference type="KEGG" id="slia:HA039_03740"/>
<evidence type="ECO:0000313" key="2">
    <source>
        <dbReference type="EMBL" id="QIQ06676.1"/>
    </source>
</evidence>
<dbReference type="Gene3D" id="3.30.750.24">
    <property type="entry name" value="STAS domain"/>
    <property type="match status" value="1"/>
</dbReference>
<gene>
    <name evidence="2" type="ORF">HA039_03740</name>
</gene>
<protein>
    <submittedName>
        <fullName evidence="2">STAS domain-containing protein</fullName>
    </submittedName>
</protein>
<feature type="domain" description="STAS" evidence="1">
    <location>
        <begin position="1"/>
        <end position="107"/>
    </location>
</feature>
<dbReference type="InterPro" id="IPR036513">
    <property type="entry name" value="STAS_dom_sf"/>
</dbReference>
<dbReference type="SUPFAM" id="SSF52091">
    <property type="entry name" value="SpoIIaa-like"/>
    <property type="match status" value="1"/>
</dbReference>
<keyword evidence="3" id="KW-1185">Reference proteome</keyword>
<dbReference type="PROSITE" id="PS50801">
    <property type="entry name" value="STAS"/>
    <property type="match status" value="1"/>
</dbReference>